<evidence type="ECO:0000313" key="3">
    <source>
        <dbReference type="Proteomes" id="UP000193986"/>
    </source>
</evidence>
<feature type="chain" id="PRO_5013345062" description="Ser-Thr-rich glycosyl-phosphatidyl-inositol-anchored membrane family-domain-containing protein" evidence="1">
    <location>
        <begin position="20"/>
        <end position="124"/>
    </location>
</feature>
<dbReference type="OrthoDB" id="3362246at2759"/>
<dbReference type="InParanoid" id="A0A1Y2BHR2"/>
<dbReference type="PANTHER" id="PTHR37487:SF2">
    <property type="entry name" value="EXPRESSED PROTEIN"/>
    <property type="match status" value="1"/>
</dbReference>
<protein>
    <recommendedName>
        <fullName evidence="4">Ser-Thr-rich glycosyl-phosphatidyl-inositol-anchored membrane family-domain-containing protein</fullName>
    </recommendedName>
</protein>
<dbReference type="STRING" id="71784.A0A1Y2BHR2"/>
<gene>
    <name evidence="2" type="ORF">BCR39DRAFT_463001</name>
</gene>
<evidence type="ECO:0000256" key="1">
    <source>
        <dbReference type="SAM" id="SignalP"/>
    </source>
</evidence>
<keyword evidence="3" id="KW-1185">Reference proteome</keyword>
<comment type="caution">
    <text evidence="2">The sequence shown here is derived from an EMBL/GenBank/DDBJ whole genome shotgun (WGS) entry which is preliminary data.</text>
</comment>
<feature type="signal peptide" evidence="1">
    <location>
        <begin position="1"/>
        <end position="19"/>
    </location>
</feature>
<dbReference type="Proteomes" id="UP000193986">
    <property type="component" value="Unassembled WGS sequence"/>
</dbReference>
<dbReference type="EMBL" id="MCFC01000004">
    <property type="protein sequence ID" value="ORY34067.1"/>
    <property type="molecule type" value="Genomic_DNA"/>
</dbReference>
<sequence length="124" mass="12926">MYALVALAAVGLVGTAVHGLTVSSPASLTQCQPAALSWSDGTAPYYVDILPGGQPSATALENLGEQSGTSYTWTVNIAAGTSITVRVTDSTGVINYSSAVTIRELFFLFFTQTIISYMDTKAHG</sequence>
<reference evidence="2 3" key="1">
    <citation type="submission" date="2016-07" db="EMBL/GenBank/DDBJ databases">
        <title>Pervasive Adenine N6-methylation of Active Genes in Fungi.</title>
        <authorList>
            <consortium name="DOE Joint Genome Institute"/>
            <person name="Mondo S.J."/>
            <person name="Dannebaum R.O."/>
            <person name="Kuo R.C."/>
            <person name="Labutti K."/>
            <person name="Haridas S."/>
            <person name="Kuo A."/>
            <person name="Salamov A."/>
            <person name="Ahrendt S.R."/>
            <person name="Lipzen A."/>
            <person name="Sullivan W."/>
            <person name="Andreopoulos W.B."/>
            <person name="Clum A."/>
            <person name="Lindquist E."/>
            <person name="Daum C."/>
            <person name="Ramamoorthy G.K."/>
            <person name="Gryganskyi A."/>
            <person name="Culley D."/>
            <person name="Magnuson J.K."/>
            <person name="James T.Y."/>
            <person name="O'Malley M.A."/>
            <person name="Stajich J.E."/>
            <person name="Spatafora J.W."/>
            <person name="Visel A."/>
            <person name="Grigoriev I.V."/>
        </authorList>
    </citation>
    <scope>NUCLEOTIDE SEQUENCE [LARGE SCALE GENOMIC DNA]</scope>
    <source>
        <strain evidence="2 3">68-887.2</strain>
    </source>
</reference>
<keyword evidence="1" id="KW-0732">Signal</keyword>
<dbReference type="PANTHER" id="PTHR37487">
    <property type="entry name" value="CHROMOSOME 1, WHOLE GENOME SHOTGUN SEQUENCE"/>
    <property type="match status" value="1"/>
</dbReference>
<organism evidence="2 3">
    <name type="scientific">Naematelia encephala</name>
    <dbReference type="NCBI Taxonomy" id="71784"/>
    <lineage>
        <taxon>Eukaryota</taxon>
        <taxon>Fungi</taxon>
        <taxon>Dikarya</taxon>
        <taxon>Basidiomycota</taxon>
        <taxon>Agaricomycotina</taxon>
        <taxon>Tremellomycetes</taxon>
        <taxon>Tremellales</taxon>
        <taxon>Naemateliaceae</taxon>
        <taxon>Naematelia</taxon>
    </lineage>
</organism>
<accession>A0A1Y2BHR2</accession>
<evidence type="ECO:0008006" key="4">
    <source>
        <dbReference type="Google" id="ProtNLM"/>
    </source>
</evidence>
<name>A0A1Y2BHR2_9TREE</name>
<dbReference type="AlphaFoldDB" id="A0A1Y2BHR2"/>
<evidence type="ECO:0000313" key="2">
    <source>
        <dbReference type="EMBL" id="ORY34067.1"/>
    </source>
</evidence>
<proteinExistence type="predicted"/>